<evidence type="ECO:0000313" key="3">
    <source>
        <dbReference type="EMBL" id="PVY43663.1"/>
    </source>
</evidence>
<dbReference type="OrthoDB" id="1525197at2"/>
<sequence length="315" mass="35775">MIGKVMTGKSFSGCVRYVVQKAGAEVLDWEGVRTDTVASMAADFNLQRKLNPGLEKAVGHIALNWSVHDRSKLSPQVMAERAKEYMAQMQIQNTQYLIVLHRDREHPHLHIVYNRVNYEGKTISDRFQHRRNARVCREITQRHGYYLAPDKGQVNRQRLKGADKAKYELHDAVRQALPKARTWQELEHLLLGKGILIDYKYKRGTEQVQGISFRMGELSFKGSSIDRSLSYRAINKQLEQHSRLAQLTPQVSGQHSALGHTGASFPGITTGRDAAPHPATTPIEGLLAPTTGQAADTNDYSFRKRKRKKKKRIRL</sequence>
<feature type="region of interest" description="Disordered" evidence="1">
    <location>
        <begin position="248"/>
        <end position="315"/>
    </location>
</feature>
<name>A0A2U1B4Q9_9BACT</name>
<dbReference type="InterPro" id="IPR005094">
    <property type="entry name" value="Endonuclease_MobA/VirD2"/>
</dbReference>
<evidence type="ECO:0000259" key="2">
    <source>
        <dbReference type="Pfam" id="PF03432"/>
    </source>
</evidence>
<dbReference type="AlphaFoldDB" id="A0A2U1B4Q9"/>
<keyword evidence="4" id="KW-1185">Reference proteome</keyword>
<protein>
    <submittedName>
        <fullName evidence="3">Relaxase/mobilization nuclease-like protein</fullName>
    </submittedName>
</protein>
<dbReference type="EMBL" id="QEKI01000001">
    <property type="protein sequence ID" value="PVY43663.1"/>
    <property type="molecule type" value="Genomic_DNA"/>
</dbReference>
<feature type="compositionally biased region" description="Basic residues" evidence="1">
    <location>
        <begin position="303"/>
        <end position="315"/>
    </location>
</feature>
<dbReference type="Proteomes" id="UP000245466">
    <property type="component" value="Unassembled WGS sequence"/>
</dbReference>
<evidence type="ECO:0000256" key="1">
    <source>
        <dbReference type="SAM" id="MobiDB-lite"/>
    </source>
</evidence>
<comment type="caution">
    <text evidence="3">The sequence shown here is derived from an EMBL/GenBank/DDBJ whole genome shotgun (WGS) entry which is preliminary data.</text>
</comment>
<gene>
    <name evidence="3" type="ORF">C8E01_10119</name>
</gene>
<feature type="domain" description="MobA/VirD2-like nuclease" evidence="2">
    <location>
        <begin position="17"/>
        <end position="144"/>
    </location>
</feature>
<reference evidence="3 4" key="1">
    <citation type="submission" date="2018-04" db="EMBL/GenBank/DDBJ databases">
        <title>Genomic Encyclopedia of Type Strains, Phase IV (KMG-IV): sequencing the most valuable type-strain genomes for metagenomic binning, comparative biology and taxonomic classification.</title>
        <authorList>
            <person name="Goeker M."/>
        </authorList>
    </citation>
    <scope>NUCLEOTIDE SEQUENCE [LARGE SCALE GENOMIC DNA]</scope>
    <source>
        <strain evidence="3 4">DSM 100231</strain>
    </source>
</reference>
<accession>A0A2U1B4Q9</accession>
<feature type="compositionally biased region" description="Polar residues" evidence="1">
    <location>
        <begin position="290"/>
        <end position="300"/>
    </location>
</feature>
<evidence type="ECO:0000313" key="4">
    <source>
        <dbReference type="Proteomes" id="UP000245466"/>
    </source>
</evidence>
<organism evidence="3 4">
    <name type="scientific">Pontibacter virosus</name>
    <dbReference type="NCBI Taxonomy" id="1765052"/>
    <lineage>
        <taxon>Bacteria</taxon>
        <taxon>Pseudomonadati</taxon>
        <taxon>Bacteroidota</taxon>
        <taxon>Cytophagia</taxon>
        <taxon>Cytophagales</taxon>
        <taxon>Hymenobacteraceae</taxon>
        <taxon>Pontibacter</taxon>
    </lineage>
</organism>
<dbReference type="RefSeq" id="WP_116541354.1">
    <property type="nucleotide sequence ID" value="NZ_QEKI01000001.1"/>
</dbReference>
<proteinExistence type="predicted"/>
<dbReference type="Pfam" id="PF03432">
    <property type="entry name" value="Relaxase"/>
    <property type="match status" value="1"/>
</dbReference>